<name>T0L2F9_COLGC</name>
<dbReference type="AlphaFoldDB" id="T0L2F9"/>
<organism evidence="2 3">
    <name type="scientific">Colletotrichum gloeosporioides (strain Cg-14)</name>
    <name type="common">Anthracnose fungus</name>
    <name type="synonym">Glomerella cingulata</name>
    <dbReference type="NCBI Taxonomy" id="1237896"/>
    <lineage>
        <taxon>Eukaryota</taxon>
        <taxon>Fungi</taxon>
        <taxon>Dikarya</taxon>
        <taxon>Ascomycota</taxon>
        <taxon>Pezizomycotina</taxon>
        <taxon>Sordariomycetes</taxon>
        <taxon>Hypocreomycetidae</taxon>
        <taxon>Glomerellales</taxon>
        <taxon>Glomerellaceae</taxon>
        <taxon>Colletotrichum</taxon>
        <taxon>Colletotrichum gloeosporioides species complex</taxon>
    </lineage>
</organism>
<feature type="region of interest" description="Disordered" evidence="1">
    <location>
        <begin position="1"/>
        <end position="42"/>
    </location>
</feature>
<comment type="caution">
    <text evidence="2">The sequence shown here is derived from an EMBL/GenBank/DDBJ whole genome shotgun (WGS) entry which is preliminary data.</text>
</comment>
<evidence type="ECO:0000256" key="1">
    <source>
        <dbReference type="SAM" id="MobiDB-lite"/>
    </source>
</evidence>
<evidence type="ECO:0000313" key="2">
    <source>
        <dbReference type="EMBL" id="EQB45821.1"/>
    </source>
</evidence>
<evidence type="ECO:0008006" key="4">
    <source>
        <dbReference type="Google" id="ProtNLM"/>
    </source>
</evidence>
<accession>T0L2F9</accession>
<proteinExistence type="predicted"/>
<sequence>MADGTSLRDATMSDITDSSPKARIAAKNEPATDGEPNEVHGAKNPEAILDKASAALDAKAKILVSGTPMENRRFDASDILKIHPGCPFTTEKAFLRVLGANHFLLANALALRGVIYETGSPERRVYWGGLSAWTEPFDTNVVAALESANGGKRCGLLCPCAGVVITAGITLSVSLVVG</sequence>
<dbReference type="Proteomes" id="UP000015530">
    <property type="component" value="Unassembled WGS sequence"/>
</dbReference>
<evidence type="ECO:0000313" key="3">
    <source>
        <dbReference type="Proteomes" id="UP000015530"/>
    </source>
</evidence>
<reference evidence="3" key="1">
    <citation type="journal article" date="2013" name="Mol. Plant Microbe Interact.">
        <title>Global aspects of pacC regulation of pathogenicity genes in Colletotrichum gloeosporioides as revealed by transcriptome analysis.</title>
        <authorList>
            <person name="Alkan N."/>
            <person name="Meng X."/>
            <person name="Friedlander G."/>
            <person name="Reuveni E."/>
            <person name="Sukno S."/>
            <person name="Sherman A."/>
            <person name="Thon M."/>
            <person name="Fluhr R."/>
            <person name="Prusky D."/>
        </authorList>
    </citation>
    <scope>NUCLEOTIDE SEQUENCE [LARGE SCALE GENOMIC DNA]</scope>
    <source>
        <strain evidence="3">Cg-14</strain>
    </source>
</reference>
<dbReference type="HOGENOM" id="CLU_1510484_0_0_1"/>
<dbReference type="OrthoDB" id="10496858at2759"/>
<protein>
    <recommendedName>
        <fullName evidence="4">SNF2 N-terminal domain-containing protein</fullName>
    </recommendedName>
</protein>
<dbReference type="EMBL" id="AMYD01003633">
    <property type="protein sequence ID" value="EQB45821.1"/>
    <property type="molecule type" value="Genomic_DNA"/>
</dbReference>
<gene>
    <name evidence="2" type="ORF">CGLO_15260</name>
</gene>